<dbReference type="Proteomes" id="UP000828390">
    <property type="component" value="Unassembled WGS sequence"/>
</dbReference>
<dbReference type="Pfam" id="PF00628">
    <property type="entry name" value="PHD"/>
    <property type="match status" value="1"/>
</dbReference>
<sequence length="542" mass="61270">MTVLNVGEKPKMCYMNKALPHCAQKCRQSPVKAVTSIQESMRDKLKEKISSPKNGMTVHAWKNDGKLLTLSSIKGNITDKLKEKIISPRKGLILYAGSDGKYYVQSTGEVFDHPSHTQSIHHKVGLSFFVHERAIAIKKKSTEESKPVQNVAHTPKCKFPTRTRKKGGMKIHYDDTESSDSSFYSDISANLSSEEEDDLDNEEAESAMSDDADDLNEDEQLDFDGADGKPAVLGRNAKRAAAMKCLNYSEFRNSDAEEEEDDENDADNDEGTEEKQEQVEDTDPCKACSSSRLPHTILLCDYCDSGYHMTCLIPPLSLVPLGDWLCPPCEHEELIQTLKKNLKLAQNAINRLQRKNKRLEYSQESFQVAQHNIISSERRRCRQKSVNYNESEYEKRMYESVEKEIEKAGKVTTSAKRKSKSPKTTSEDQSLSDTDSSTGSTKEQHTSSRFKRTGRNQPKSSSKSRDNCNKPVSKKDLRNYKRRRHLLTGVEDNSCSDTDSDYVPDVYSGSDSEKQDSREISDHTPPVRYTAYGRKTKNVSYT</sequence>
<keyword evidence="1" id="KW-0479">Metal-binding</keyword>
<name>A0A9D4GLC6_DREPO</name>
<evidence type="ECO:0000256" key="4">
    <source>
        <dbReference type="PROSITE-ProRule" id="PRU00146"/>
    </source>
</evidence>
<proteinExistence type="predicted"/>
<dbReference type="AlphaFoldDB" id="A0A9D4GLC6"/>
<keyword evidence="9" id="KW-1185">Reference proteome</keyword>
<feature type="compositionally biased region" description="Basic and acidic residues" evidence="6">
    <location>
        <begin position="511"/>
        <end position="522"/>
    </location>
</feature>
<feature type="compositionally biased region" description="Low complexity" evidence="6">
    <location>
        <begin position="427"/>
        <end position="441"/>
    </location>
</feature>
<evidence type="ECO:0000313" key="8">
    <source>
        <dbReference type="EMBL" id="KAH3816032.1"/>
    </source>
</evidence>
<feature type="region of interest" description="Disordered" evidence="6">
    <location>
        <begin position="409"/>
        <end position="542"/>
    </location>
</feature>
<dbReference type="InterPro" id="IPR028938">
    <property type="entry name" value="Rsf1-like"/>
</dbReference>
<evidence type="ECO:0000259" key="7">
    <source>
        <dbReference type="PROSITE" id="PS50016"/>
    </source>
</evidence>
<feature type="domain" description="PHD-type" evidence="7">
    <location>
        <begin position="282"/>
        <end position="332"/>
    </location>
</feature>
<dbReference type="PANTHER" id="PTHR14296">
    <property type="entry name" value="REMODELING AND SPACING FACTOR 1"/>
    <property type="match status" value="1"/>
</dbReference>
<organism evidence="8 9">
    <name type="scientific">Dreissena polymorpha</name>
    <name type="common">Zebra mussel</name>
    <name type="synonym">Mytilus polymorpha</name>
    <dbReference type="NCBI Taxonomy" id="45954"/>
    <lineage>
        <taxon>Eukaryota</taxon>
        <taxon>Metazoa</taxon>
        <taxon>Spiralia</taxon>
        <taxon>Lophotrochozoa</taxon>
        <taxon>Mollusca</taxon>
        <taxon>Bivalvia</taxon>
        <taxon>Autobranchia</taxon>
        <taxon>Heteroconchia</taxon>
        <taxon>Euheterodonta</taxon>
        <taxon>Imparidentia</taxon>
        <taxon>Neoheterodontei</taxon>
        <taxon>Myida</taxon>
        <taxon>Dreissenoidea</taxon>
        <taxon>Dreissenidae</taxon>
        <taxon>Dreissena</taxon>
    </lineage>
</organism>
<evidence type="ECO:0000313" key="9">
    <source>
        <dbReference type="Proteomes" id="UP000828390"/>
    </source>
</evidence>
<reference evidence="8" key="1">
    <citation type="journal article" date="2019" name="bioRxiv">
        <title>The Genome of the Zebra Mussel, Dreissena polymorpha: A Resource for Invasive Species Research.</title>
        <authorList>
            <person name="McCartney M.A."/>
            <person name="Auch B."/>
            <person name="Kono T."/>
            <person name="Mallez S."/>
            <person name="Zhang Y."/>
            <person name="Obille A."/>
            <person name="Becker A."/>
            <person name="Abrahante J.E."/>
            <person name="Garbe J."/>
            <person name="Badalamenti J.P."/>
            <person name="Herman A."/>
            <person name="Mangelson H."/>
            <person name="Liachko I."/>
            <person name="Sullivan S."/>
            <person name="Sone E.D."/>
            <person name="Koren S."/>
            <person name="Silverstein K.A.T."/>
            <person name="Beckman K.B."/>
            <person name="Gohl D.M."/>
        </authorList>
    </citation>
    <scope>NUCLEOTIDE SEQUENCE</scope>
    <source>
        <strain evidence="8">Duluth1</strain>
        <tissue evidence="8">Whole animal</tissue>
    </source>
</reference>
<feature type="compositionally biased region" description="Basic residues" evidence="6">
    <location>
        <begin position="155"/>
        <end position="169"/>
    </location>
</feature>
<dbReference type="InterPro" id="IPR019786">
    <property type="entry name" value="Zinc_finger_PHD-type_CS"/>
</dbReference>
<dbReference type="EMBL" id="JAIWYP010000006">
    <property type="protein sequence ID" value="KAH3816032.1"/>
    <property type="molecule type" value="Genomic_DNA"/>
</dbReference>
<keyword evidence="3" id="KW-0862">Zinc</keyword>
<dbReference type="InterPro" id="IPR013083">
    <property type="entry name" value="Znf_RING/FYVE/PHD"/>
</dbReference>
<evidence type="ECO:0000256" key="5">
    <source>
        <dbReference type="SAM" id="Coils"/>
    </source>
</evidence>
<dbReference type="SMART" id="SM00249">
    <property type="entry name" value="PHD"/>
    <property type="match status" value="1"/>
</dbReference>
<dbReference type="InterPro" id="IPR019787">
    <property type="entry name" value="Znf_PHD-finger"/>
</dbReference>
<evidence type="ECO:0000256" key="2">
    <source>
        <dbReference type="ARBA" id="ARBA00022771"/>
    </source>
</evidence>
<feature type="compositionally biased region" description="Acidic residues" evidence="6">
    <location>
        <begin position="256"/>
        <end position="272"/>
    </location>
</feature>
<evidence type="ECO:0000256" key="6">
    <source>
        <dbReference type="SAM" id="MobiDB-lite"/>
    </source>
</evidence>
<accession>A0A9D4GLC6</accession>
<protein>
    <recommendedName>
        <fullName evidence="7">PHD-type domain-containing protein</fullName>
    </recommendedName>
</protein>
<feature type="region of interest" description="Disordered" evidence="6">
    <location>
        <begin position="251"/>
        <end position="286"/>
    </location>
</feature>
<dbReference type="GO" id="GO:0031213">
    <property type="term" value="C:RSF complex"/>
    <property type="evidence" value="ECO:0007669"/>
    <property type="project" value="InterPro"/>
</dbReference>
<feature type="compositionally biased region" description="Low complexity" evidence="6">
    <location>
        <begin position="179"/>
        <end position="192"/>
    </location>
</feature>
<feature type="compositionally biased region" description="Acidic residues" evidence="6">
    <location>
        <begin position="193"/>
        <end position="225"/>
    </location>
</feature>
<dbReference type="InterPro" id="IPR011011">
    <property type="entry name" value="Znf_FYVE_PHD"/>
</dbReference>
<dbReference type="Gene3D" id="3.30.40.10">
    <property type="entry name" value="Zinc/RING finger domain, C3HC4 (zinc finger)"/>
    <property type="match status" value="1"/>
</dbReference>
<comment type="caution">
    <text evidence="8">The sequence shown here is derived from an EMBL/GenBank/DDBJ whole genome shotgun (WGS) entry which is preliminary data.</text>
</comment>
<dbReference type="PROSITE" id="PS01359">
    <property type="entry name" value="ZF_PHD_1"/>
    <property type="match status" value="1"/>
</dbReference>
<dbReference type="PROSITE" id="PS50016">
    <property type="entry name" value="ZF_PHD_2"/>
    <property type="match status" value="1"/>
</dbReference>
<gene>
    <name evidence="8" type="ORF">DPMN_144572</name>
</gene>
<dbReference type="GO" id="GO:0042393">
    <property type="term" value="F:histone binding"/>
    <property type="evidence" value="ECO:0007669"/>
    <property type="project" value="TreeGrafter"/>
</dbReference>
<dbReference type="GO" id="GO:0045892">
    <property type="term" value="P:negative regulation of DNA-templated transcription"/>
    <property type="evidence" value="ECO:0007669"/>
    <property type="project" value="TreeGrafter"/>
</dbReference>
<evidence type="ECO:0000256" key="1">
    <source>
        <dbReference type="ARBA" id="ARBA00022723"/>
    </source>
</evidence>
<dbReference type="InterPro" id="IPR001965">
    <property type="entry name" value="Znf_PHD"/>
</dbReference>
<keyword evidence="2 4" id="KW-0863">Zinc-finger</keyword>
<dbReference type="SUPFAM" id="SSF57903">
    <property type="entry name" value="FYVE/PHD zinc finger"/>
    <property type="match status" value="1"/>
</dbReference>
<reference evidence="8" key="2">
    <citation type="submission" date="2020-11" db="EMBL/GenBank/DDBJ databases">
        <authorList>
            <person name="McCartney M.A."/>
            <person name="Auch B."/>
            <person name="Kono T."/>
            <person name="Mallez S."/>
            <person name="Becker A."/>
            <person name="Gohl D.M."/>
            <person name="Silverstein K.A.T."/>
            <person name="Koren S."/>
            <person name="Bechman K.B."/>
            <person name="Herman A."/>
            <person name="Abrahante J.E."/>
            <person name="Garbe J."/>
        </authorList>
    </citation>
    <scope>NUCLEOTIDE SEQUENCE</scope>
    <source>
        <strain evidence="8">Duluth1</strain>
        <tissue evidence="8">Whole animal</tissue>
    </source>
</reference>
<feature type="region of interest" description="Disordered" evidence="6">
    <location>
        <begin position="140"/>
        <end position="230"/>
    </location>
</feature>
<dbReference type="GO" id="GO:0008270">
    <property type="term" value="F:zinc ion binding"/>
    <property type="evidence" value="ECO:0007669"/>
    <property type="project" value="UniProtKB-KW"/>
</dbReference>
<dbReference type="PANTHER" id="PTHR14296:SF16">
    <property type="entry name" value="REMODELING AND SPACING FACTOR 1"/>
    <property type="match status" value="1"/>
</dbReference>
<evidence type="ECO:0000256" key="3">
    <source>
        <dbReference type="ARBA" id="ARBA00022833"/>
    </source>
</evidence>
<dbReference type="CDD" id="cd15543">
    <property type="entry name" value="PHD_RSF1"/>
    <property type="match status" value="1"/>
</dbReference>
<feature type="coiled-coil region" evidence="5">
    <location>
        <begin position="335"/>
        <end position="362"/>
    </location>
</feature>
<keyword evidence="5" id="KW-0175">Coiled coil</keyword>
<feature type="compositionally biased region" description="Basic and acidic residues" evidence="6">
    <location>
        <begin position="463"/>
        <end position="479"/>
    </location>
</feature>